<evidence type="ECO:0000313" key="9">
    <source>
        <dbReference type="Proteomes" id="UP000515728"/>
    </source>
</evidence>
<comment type="subcellular location">
    <subcellularLocation>
        <location evidence="1">Cell membrane</location>
        <topology evidence="1">Multi-pass membrane protein</topology>
    </subcellularLocation>
</comment>
<dbReference type="GO" id="GO:0005886">
    <property type="term" value="C:plasma membrane"/>
    <property type="evidence" value="ECO:0007669"/>
    <property type="project" value="UniProtKB-SubCell"/>
</dbReference>
<feature type="domain" description="TraD/TraG TraM recognition site" evidence="7">
    <location>
        <begin position="391"/>
        <end position="505"/>
    </location>
</feature>
<sequence>MSARALRGRALAKVAAVGVGLVLIGAAGLRRPIDVNATRVATGFVLVGALILLLLGIVLWRRHGGSAGQVQRWSRRSRRNDGVASPWALLRVASWIAVRRRATIVRPSFAQVPRWRRPFVPTTEFATALARVGALRIWSSAEDVTIRIGGPRTGKTGELAGRVVEAPGAVIATSTRTDLVYLTGPIRSLCGPVHVFNPSGLGGLASTITFDPISGCADPRTAVTRASDLLAGVAATGRAGDMEFWQEQARRVLAALLHAAAVGGATMRDVLSWVADPDAASGDVQRALRHSPEPAFELDAQQFLGTNERTRSSICSTIMPALGWLSDSTAAEAATGGAFDVDQLLDLRGTVYMLGADDGQVAPLVTALTGHIAREARRIAGHKPGGRLDPPLTLALDEAALICPIPLDNWTADMGGRGVTIHIAAQSRAQLRQRWGDVGAAAILNNAATLMIYGGTRDPDDLAAYSGLTGERYEDAPTWGRDGDLHSTAAHRVAVLSPAQVAQLPAGRAVVIRRGMPPAIGRVQMAWKRRDVRAVVRATTWAKRRCAARAWAADALDWTAAALAELSPHLSKTASEVRTDNDLRWTGYSPAVAKRWDR</sequence>
<name>A0A7G7MKI1_9PSEU</name>
<dbReference type="EMBL" id="CP060131">
    <property type="protein sequence ID" value="QNG53292.1"/>
    <property type="molecule type" value="Genomic_DNA"/>
</dbReference>
<dbReference type="PANTHER" id="PTHR37937">
    <property type="entry name" value="CONJUGATIVE TRANSFER: DNA TRANSPORT"/>
    <property type="match status" value="1"/>
</dbReference>
<evidence type="ECO:0000256" key="3">
    <source>
        <dbReference type="ARBA" id="ARBA00022692"/>
    </source>
</evidence>
<dbReference type="CDD" id="cd01127">
    <property type="entry name" value="TrwB_TraG_TraD_VirD4"/>
    <property type="match status" value="1"/>
</dbReference>
<dbReference type="InterPro" id="IPR051539">
    <property type="entry name" value="T4SS-coupling_protein"/>
</dbReference>
<evidence type="ECO:0000256" key="6">
    <source>
        <dbReference type="SAM" id="Phobius"/>
    </source>
</evidence>
<dbReference type="Pfam" id="PF12696">
    <property type="entry name" value="TraG-D_C"/>
    <property type="match status" value="1"/>
</dbReference>
<feature type="transmembrane region" description="Helical" evidence="6">
    <location>
        <begin position="40"/>
        <end position="60"/>
    </location>
</feature>
<evidence type="ECO:0000256" key="4">
    <source>
        <dbReference type="ARBA" id="ARBA00022989"/>
    </source>
</evidence>
<keyword evidence="4 6" id="KW-1133">Transmembrane helix</keyword>
<keyword evidence="9" id="KW-1185">Reference proteome</keyword>
<evidence type="ECO:0000256" key="5">
    <source>
        <dbReference type="ARBA" id="ARBA00023136"/>
    </source>
</evidence>
<evidence type="ECO:0000256" key="1">
    <source>
        <dbReference type="ARBA" id="ARBA00004651"/>
    </source>
</evidence>
<dbReference type="KEGG" id="ppel:H6H00_04655"/>
<dbReference type="Proteomes" id="UP000515728">
    <property type="component" value="Chromosome"/>
</dbReference>
<dbReference type="AlphaFoldDB" id="A0A7G7MKI1"/>
<proteinExistence type="predicted"/>
<dbReference type="SUPFAM" id="SSF52540">
    <property type="entry name" value="P-loop containing nucleoside triphosphate hydrolases"/>
    <property type="match status" value="1"/>
</dbReference>
<evidence type="ECO:0000259" key="7">
    <source>
        <dbReference type="Pfam" id="PF12696"/>
    </source>
</evidence>
<dbReference type="Gene3D" id="3.40.50.300">
    <property type="entry name" value="P-loop containing nucleotide triphosphate hydrolases"/>
    <property type="match status" value="1"/>
</dbReference>
<dbReference type="RefSeq" id="WP_185720120.1">
    <property type="nucleotide sequence ID" value="NZ_BAAAWI010000002.1"/>
</dbReference>
<evidence type="ECO:0000256" key="2">
    <source>
        <dbReference type="ARBA" id="ARBA00022475"/>
    </source>
</evidence>
<accession>A0A7G7MKI1</accession>
<dbReference type="PANTHER" id="PTHR37937:SF1">
    <property type="entry name" value="CONJUGATIVE TRANSFER: DNA TRANSPORT"/>
    <property type="match status" value="1"/>
</dbReference>
<keyword evidence="3 6" id="KW-0812">Transmembrane</keyword>
<keyword evidence="5 6" id="KW-0472">Membrane</keyword>
<evidence type="ECO:0000313" key="8">
    <source>
        <dbReference type="EMBL" id="QNG53292.1"/>
    </source>
</evidence>
<dbReference type="InterPro" id="IPR032689">
    <property type="entry name" value="TraG-D_C"/>
</dbReference>
<organism evidence="8 9">
    <name type="scientific">Pseudonocardia petroleophila</name>
    <dbReference type="NCBI Taxonomy" id="37331"/>
    <lineage>
        <taxon>Bacteria</taxon>
        <taxon>Bacillati</taxon>
        <taxon>Actinomycetota</taxon>
        <taxon>Actinomycetes</taxon>
        <taxon>Pseudonocardiales</taxon>
        <taxon>Pseudonocardiaceae</taxon>
        <taxon>Pseudonocardia</taxon>
    </lineage>
</organism>
<dbReference type="InterPro" id="IPR027417">
    <property type="entry name" value="P-loop_NTPase"/>
</dbReference>
<reference evidence="8 9" key="1">
    <citation type="submission" date="2020-08" db="EMBL/GenBank/DDBJ databases">
        <authorList>
            <person name="Mo P."/>
        </authorList>
    </citation>
    <scope>NUCLEOTIDE SEQUENCE [LARGE SCALE GENOMIC DNA]</scope>
    <source>
        <strain evidence="8 9">CGMCC 4.1532</strain>
    </source>
</reference>
<protein>
    <submittedName>
        <fullName evidence="8">Type IV secretory system conjugative DNA transfer family protein</fullName>
    </submittedName>
</protein>
<gene>
    <name evidence="8" type="ORF">H6H00_04655</name>
</gene>
<keyword evidence="2" id="KW-1003">Cell membrane</keyword>